<sequence>MNYSREVLYNRFGFNEFQARVQSHARCKELIPVDVIKLTTQKTNVNPRIHLRSSCLAVPDKCGQMSSLHSGIPGNLFRRHSGRRGNRTHAHLGASKIQYLNQSSKRTHTKIDQDGRRPSGKRQLSGARWNKKLNQKAMQPTRQCDSSPNKRTGPIPDDHGGQTAAIRRKSRNICPRNSMGQRCQLKVAQSRSGIAVMGNVRAVNEERATGPVRNDTSQRPKGNRKSGRQLGPEGRGRHEAT</sequence>
<proteinExistence type="predicted"/>
<protein>
    <submittedName>
        <fullName evidence="2">Uncharacterized protein</fullName>
    </submittedName>
</protein>
<accession>A0AAD7CXR7</accession>
<keyword evidence="3" id="KW-1185">Reference proteome</keyword>
<evidence type="ECO:0000313" key="2">
    <source>
        <dbReference type="EMBL" id="KAJ7668308.1"/>
    </source>
</evidence>
<dbReference type="Proteomes" id="UP001221757">
    <property type="component" value="Unassembled WGS sequence"/>
</dbReference>
<reference evidence="2" key="1">
    <citation type="submission" date="2023-03" db="EMBL/GenBank/DDBJ databases">
        <title>Massive genome expansion in bonnet fungi (Mycena s.s.) driven by repeated elements and novel gene families across ecological guilds.</title>
        <authorList>
            <consortium name="Lawrence Berkeley National Laboratory"/>
            <person name="Harder C.B."/>
            <person name="Miyauchi S."/>
            <person name="Viragh M."/>
            <person name="Kuo A."/>
            <person name="Thoen E."/>
            <person name="Andreopoulos B."/>
            <person name="Lu D."/>
            <person name="Skrede I."/>
            <person name="Drula E."/>
            <person name="Henrissat B."/>
            <person name="Morin E."/>
            <person name="Kohler A."/>
            <person name="Barry K."/>
            <person name="LaButti K."/>
            <person name="Morin E."/>
            <person name="Salamov A."/>
            <person name="Lipzen A."/>
            <person name="Mereny Z."/>
            <person name="Hegedus B."/>
            <person name="Baldrian P."/>
            <person name="Stursova M."/>
            <person name="Weitz H."/>
            <person name="Taylor A."/>
            <person name="Grigoriev I.V."/>
            <person name="Nagy L.G."/>
            <person name="Martin F."/>
            <person name="Kauserud H."/>
        </authorList>
    </citation>
    <scope>NUCLEOTIDE SEQUENCE</scope>
    <source>
        <strain evidence="2">CBHHK067</strain>
    </source>
</reference>
<name>A0AAD7CXR7_MYCRO</name>
<comment type="caution">
    <text evidence="2">The sequence shown here is derived from an EMBL/GenBank/DDBJ whole genome shotgun (WGS) entry which is preliminary data.</text>
</comment>
<feature type="compositionally biased region" description="Polar residues" evidence="1">
    <location>
        <begin position="136"/>
        <end position="150"/>
    </location>
</feature>
<evidence type="ECO:0000313" key="3">
    <source>
        <dbReference type="Proteomes" id="UP001221757"/>
    </source>
</evidence>
<gene>
    <name evidence="2" type="ORF">B0H17DRAFT_220741</name>
</gene>
<evidence type="ECO:0000256" key="1">
    <source>
        <dbReference type="SAM" id="MobiDB-lite"/>
    </source>
</evidence>
<feature type="region of interest" description="Disordered" evidence="1">
    <location>
        <begin position="101"/>
        <end position="176"/>
    </location>
</feature>
<dbReference type="AlphaFoldDB" id="A0AAD7CXR7"/>
<organism evidence="2 3">
    <name type="scientific">Mycena rosella</name>
    <name type="common">Pink bonnet</name>
    <name type="synonym">Agaricus rosellus</name>
    <dbReference type="NCBI Taxonomy" id="1033263"/>
    <lineage>
        <taxon>Eukaryota</taxon>
        <taxon>Fungi</taxon>
        <taxon>Dikarya</taxon>
        <taxon>Basidiomycota</taxon>
        <taxon>Agaricomycotina</taxon>
        <taxon>Agaricomycetes</taxon>
        <taxon>Agaricomycetidae</taxon>
        <taxon>Agaricales</taxon>
        <taxon>Marasmiineae</taxon>
        <taxon>Mycenaceae</taxon>
        <taxon>Mycena</taxon>
    </lineage>
</organism>
<feature type="region of interest" description="Disordered" evidence="1">
    <location>
        <begin position="199"/>
        <end position="241"/>
    </location>
</feature>
<dbReference type="EMBL" id="JARKIE010000194">
    <property type="protein sequence ID" value="KAJ7668308.1"/>
    <property type="molecule type" value="Genomic_DNA"/>
</dbReference>